<keyword evidence="11 13" id="KW-0472">Membrane</keyword>
<keyword evidence="7 13" id="KW-0812">Transmembrane</keyword>
<dbReference type="InterPro" id="IPR036097">
    <property type="entry name" value="HisK_dim/P_sf"/>
</dbReference>
<evidence type="ECO:0000259" key="16">
    <source>
        <dbReference type="PROSITE" id="PS50112"/>
    </source>
</evidence>
<dbReference type="CDD" id="cd00130">
    <property type="entry name" value="PAS"/>
    <property type="match status" value="1"/>
</dbReference>
<dbReference type="PROSITE" id="PS50885">
    <property type="entry name" value="HAMP"/>
    <property type="match status" value="1"/>
</dbReference>
<evidence type="ECO:0000259" key="17">
    <source>
        <dbReference type="PROSITE" id="PS50113"/>
    </source>
</evidence>
<dbReference type="SUPFAM" id="SSF158472">
    <property type="entry name" value="HAMP domain-like"/>
    <property type="match status" value="1"/>
</dbReference>
<evidence type="ECO:0000256" key="13">
    <source>
        <dbReference type="SAM" id="Phobius"/>
    </source>
</evidence>
<dbReference type="NCBIfam" id="TIGR00229">
    <property type="entry name" value="sensory_box"/>
    <property type="match status" value="1"/>
</dbReference>
<dbReference type="SMART" id="SM00448">
    <property type="entry name" value="REC"/>
    <property type="match status" value="1"/>
</dbReference>
<dbReference type="Pfam" id="PF08447">
    <property type="entry name" value="PAS_3"/>
    <property type="match status" value="1"/>
</dbReference>
<keyword evidence="6" id="KW-0808">Transferase</keyword>
<evidence type="ECO:0000259" key="18">
    <source>
        <dbReference type="PROSITE" id="PS50885"/>
    </source>
</evidence>
<keyword evidence="5 12" id="KW-0597">Phosphoprotein</keyword>
<evidence type="ECO:0000256" key="9">
    <source>
        <dbReference type="ARBA" id="ARBA00022989"/>
    </source>
</evidence>
<dbReference type="InterPro" id="IPR035965">
    <property type="entry name" value="PAS-like_dom_sf"/>
</dbReference>
<keyword evidence="8" id="KW-0418">Kinase</keyword>
<organism evidence="19 20">
    <name type="scientific">Trichocoleus desertorum GB2-A4</name>
    <dbReference type="NCBI Taxonomy" id="2933944"/>
    <lineage>
        <taxon>Bacteria</taxon>
        <taxon>Bacillati</taxon>
        <taxon>Cyanobacteriota</taxon>
        <taxon>Cyanophyceae</taxon>
        <taxon>Leptolyngbyales</taxon>
        <taxon>Trichocoleusaceae</taxon>
        <taxon>Trichocoleus</taxon>
    </lineage>
</organism>
<dbReference type="InterPro" id="IPR013655">
    <property type="entry name" value="PAS_fold_3"/>
</dbReference>
<dbReference type="SMART" id="SM00304">
    <property type="entry name" value="HAMP"/>
    <property type="match status" value="1"/>
</dbReference>
<evidence type="ECO:0000256" key="11">
    <source>
        <dbReference type="ARBA" id="ARBA00023136"/>
    </source>
</evidence>
<comment type="caution">
    <text evidence="19">The sequence shown here is derived from an EMBL/GenBank/DDBJ whole genome shotgun (WGS) entry which is preliminary data.</text>
</comment>
<keyword evidence="10" id="KW-0902">Two-component regulatory system</keyword>
<evidence type="ECO:0000256" key="5">
    <source>
        <dbReference type="ARBA" id="ARBA00022553"/>
    </source>
</evidence>
<dbReference type="InterPro" id="IPR000700">
    <property type="entry name" value="PAS-assoc_C"/>
</dbReference>
<name>A0ABV0J7R1_9CYAN</name>
<dbReference type="PRINTS" id="PR00344">
    <property type="entry name" value="BCTRLSENSOR"/>
</dbReference>
<dbReference type="InterPro" id="IPR036890">
    <property type="entry name" value="HATPase_C_sf"/>
</dbReference>
<dbReference type="PROSITE" id="PS50112">
    <property type="entry name" value="PAS"/>
    <property type="match status" value="1"/>
</dbReference>
<evidence type="ECO:0000256" key="10">
    <source>
        <dbReference type="ARBA" id="ARBA00023012"/>
    </source>
</evidence>
<dbReference type="PROSITE" id="PS50113">
    <property type="entry name" value="PAC"/>
    <property type="match status" value="1"/>
</dbReference>
<dbReference type="InterPro" id="IPR011006">
    <property type="entry name" value="CheY-like_superfamily"/>
</dbReference>
<evidence type="ECO:0000256" key="2">
    <source>
        <dbReference type="ARBA" id="ARBA00004651"/>
    </source>
</evidence>
<feature type="domain" description="PAC" evidence="17">
    <location>
        <begin position="457"/>
        <end position="509"/>
    </location>
</feature>
<dbReference type="Pfam" id="PF02518">
    <property type="entry name" value="HATPase_c"/>
    <property type="match status" value="1"/>
</dbReference>
<evidence type="ECO:0000256" key="7">
    <source>
        <dbReference type="ARBA" id="ARBA00022692"/>
    </source>
</evidence>
<dbReference type="RefSeq" id="WP_190438201.1">
    <property type="nucleotide sequence ID" value="NZ_JAMPKM010000004.1"/>
</dbReference>
<dbReference type="InterPro" id="IPR001789">
    <property type="entry name" value="Sig_transdc_resp-reg_receiver"/>
</dbReference>
<feature type="transmembrane region" description="Helical" evidence="13">
    <location>
        <begin position="306"/>
        <end position="325"/>
    </location>
</feature>
<dbReference type="Pfam" id="PF00672">
    <property type="entry name" value="HAMP"/>
    <property type="match status" value="1"/>
</dbReference>
<dbReference type="GO" id="GO:0005524">
    <property type="term" value="F:ATP binding"/>
    <property type="evidence" value="ECO:0007669"/>
    <property type="project" value="UniProtKB-KW"/>
</dbReference>
<dbReference type="SUPFAM" id="SSF52172">
    <property type="entry name" value="CheY-like"/>
    <property type="match status" value="1"/>
</dbReference>
<proteinExistence type="predicted"/>
<dbReference type="CDD" id="cd12914">
    <property type="entry name" value="PDC1_DGC_like"/>
    <property type="match status" value="1"/>
</dbReference>
<dbReference type="PROSITE" id="PS50109">
    <property type="entry name" value="HIS_KIN"/>
    <property type="match status" value="1"/>
</dbReference>
<dbReference type="SUPFAM" id="SSF47384">
    <property type="entry name" value="Homodimeric domain of signal transducing histidine kinase"/>
    <property type="match status" value="1"/>
</dbReference>
<feature type="transmembrane region" description="Helical" evidence="13">
    <location>
        <begin position="20"/>
        <end position="39"/>
    </location>
</feature>
<dbReference type="InterPro" id="IPR005467">
    <property type="entry name" value="His_kinase_dom"/>
</dbReference>
<dbReference type="InterPro" id="IPR033479">
    <property type="entry name" value="dCache_1"/>
</dbReference>
<dbReference type="SMART" id="SM00388">
    <property type="entry name" value="HisKA"/>
    <property type="match status" value="1"/>
</dbReference>
<dbReference type="Proteomes" id="UP001464891">
    <property type="component" value="Unassembled WGS sequence"/>
</dbReference>
<dbReference type="InterPro" id="IPR004358">
    <property type="entry name" value="Sig_transdc_His_kin-like_C"/>
</dbReference>
<evidence type="ECO:0000256" key="6">
    <source>
        <dbReference type="ARBA" id="ARBA00022679"/>
    </source>
</evidence>
<dbReference type="Gene3D" id="1.10.287.130">
    <property type="match status" value="1"/>
</dbReference>
<feature type="domain" description="PAS" evidence="16">
    <location>
        <begin position="384"/>
        <end position="454"/>
    </location>
</feature>
<evidence type="ECO:0000256" key="12">
    <source>
        <dbReference type="PROSITE-ProRule" id="PRU00169"/>
    </source>
</evidence>
<dbReference type="CDD" id="cd00082">
    <property type="entry name" value="HisKA"/>
    <property type="match status" value="1"/>
</dbReference>
<dbReference type="InterPro" id="IPR003661">
    <property type="entry name" value="HisK_dim/P_dom"/>
</dbReference>
<dbReference type="Gene3D" id="3.40.50.2300">
    <property type="match status" value="1"/>
</dbReference>
<gene>
    <name evidence="19" type="ORF">NC998_09330</name>
</gene>
<comment type="subcellular location">
    <subcellularLocation>
        <location evidence="2">Cell membrane</location>
        <topology evidence="2">Multi-pass membrane protein</topology>
    </subcellularLocation>
</comment>
<dbReference type="Pfam" id="PF00512">
    <property type="entry name" value="HisKA"/>
    <property type="match status" value="1"/>
</dbReference>
<dbReference type="InterPro" id="IPR001610">
    <property type="entry name" value="PAC"/>
</dbReference>
<dbReference type="Gene3D" id="3.30.565.10">
    <property type="entry name" value="Histidine kinase-like ATPase, C-terminal domain"/>
    <property type="match status" value="1"/>
</dbReference>
<evidence type="ECO:0000256" key="8">
    <source>
        <dbReference type="ARBA" id="ARBA00022777"/>
    </source>
</evidence>
<protein>
    <recommendedName>
        <fullName evidence="3">histidine kinase</fullName>
        <ecNumber evidence="3">2.7.13.3</ecNumber>
    </recommendedName>
</protein>
<dbReference type="InterPro" id="IPR000014">
    <property type="entry name" value="PAS"/>
</dbReference>
<feature type="domain" description="Response regulatory" evidence="15">
    <location>
        <begin position="774"/>
        <end position="892"/>
    </location>
</feature>
<keyword evidence="19" id="KW-0547">Nucleotide-binding</keyword>
<dbReference type="PROSITE" id="PS50110">
    <property type="entry name" value="RESPONSE_REGULATORY"/>
    <property type="match status" value="1"/>
</dbReference>
<dbReference type="PANTHER" id="PTHR43547">
    <property type="entry name" value="TWO-COMPONENT HISTIDINE KINASE"/>
    <property type="match status" value="1"/>
</dbReference>
<feature type="domain" description="Histidine kinase" evidence="14">
    <location>
        <begin position="534"/>
        <end position="752"/>
    </location>
</feature>
<keyword evidence="9 13" id="KW-1133">Transmembrane helix</keyword>
<evidence type="ECO:0000256" key="3">
    <source>
        <dbReference type="ARBA" id="ARBA00012438"/>
    </source>
</evidence>
<dbReference type="SMART" id="SM00387">
    <property type="entry name" value="HATPase_c"/>
    <property type="match status" value="1"/>
</dbReference>
<dbReference type="Pfam" id="PF02743">
    <property type="entry name" value="dCache_1"/>
    <property type="match status" value="1"/>
</dbReference>
<dbReference type="SMART" id="SM00091">
    <property type="entry name" value="PAS"/>
    <property type="match status" value="1"/>
</dbReference>
<evidence type="ECO:0000256" key="1">
    <source>
        <dbReference type="ARBA" id="ARBA00000085"/>
    </source>
</evidence>
<sequence length="898" mass="99178">MTFPSRWVQLNPSRSLQARLGLATGGIVLLLSILLSWLVGYTTSVQLQNTQGQSLAELAYQMADKLDRGMFERYREIQILAALPPIREATYSQPARRSLLEKLQSTFSDYAWIALIDPQGNVLTSTGGILEGVSVASRDVFQQGRNKTFVGDVHDAVMLAKLLPHPNGEPLRFLDLAAPVLSEQGQFQGVIAAHLSWAWAEEVKKSLLEPLGQHSQVEIFVLSTDGKVLLGPDALQGKTLTVPSVQKVQANQNHYLLESWAGEGKFLTGFARAQGYRDYPGLDWLVLVRQKAEVALAPARKLQRQILGLGLICGVGFALLSWLSASRIVDPMLEIAAIANRMRQGDQRVPIPLLEGRDELAKLSQSLRYLVSTLNGQQEALYQSEEQYRLLSEALPQFVWLLDPEGQVEYCNRYWYNYTGLSEAQTLGCGWEVALHPEDYAHTRRQWRQATKTGDPCEIEYRMRSATGEYRWYLASLGPAHDQAGRIIKWVGTAIDIEARKRVEVERSELLNREKTAREQAETANQLKDEFLAVLSHELRSPLNPILGWAKLLRTRQFDPETTDQALETIERNAKLQAQLVEDLLDVSRILQGKLSLNVATVNLATTIQSAIETVRLAATAKSIQIHAELDQWVGLVAGDANRLQQVVWNLLSNAVKFTPAGGNVEVRLEAIAPYAQIQVIDTGRGIRPEFLPHVFDHFRQADSSTTRQFGGLGLGLAIVRQVVELHGGTVQVDSLGEGMGATFTVRLPMMQAATETEPQPSLAPEETSLEGIRVLVVDDEADMRTLASTVLKQAGAEVKLAASASEALAVLRQSGADVLVSDIGMSEMDGYRLIRQVRTIDQDLEEPIPAIALTAYAADSDQKQALSAGFQKHLAKPVEPDELIQAIATLVKPKASR</sequence>
<keyword evidence="19" id="KW-0067">ATP-binding</keyword>
<dbReference type="SMART" id="SM00086">
    <property type="entry name" value="PAC"/>
    <property type="match status" value="1"/>
</dbReference>
<evidence type="ECO:0000259" key="14">
    <source>
        <dbReference type="PROSITE" id="PS50109"/>
    </source>
</evidence>
<feature type="modified residue" description="4-aspartylphosphate" evidence="12">
    <location>
        <position position="823"/>
    </location>
</feature>
<dbReference type="EMBL" id="JAMPKM010000004">
    <property type="protein sequence ID" value="MEP0817298.1"/>
    <property type="molecule type" value="Genomic_DNA"/>
</dbReference>
<dbReference type="CDD" id="cd16922">
    <property type="entry name" value="HATPase_EvgS-ArcB-TorS-like"/>
    <property type="match status" value="1"/>
</dbReference>
<dbReference type="EC" id="2.7.13.3" evidence="3"/>
<dbReference type="CDD" id="cd06225">
    <property type="entry name" value="HAMP"/>
    <property type="match status" value="1"/>
</dbReference>
<dbReference type="SUPFAM" id="SSF55874">
    <property type="entry name" value="ATPase domain of HSP90 chaperone/DNA topoisomerase II/histidine kinase"/>
    <property type="match status" value="1"/>
</dbReference>
<reference evidence="19 20" key="1">
    <citation type="submission" date="2022-04" db="EMBL/GenBank/DDBJ databases">
        <title>Positive selection, recombination, and allopatry shape intraspecific diversity of widespread and dominant cyanobacteria.</title>
        <authorList>
            <person name="Wei J."/>
            <person name="Shu W."/>
            <person name="Hu C."/>
        </authorList>
    </citation>
    <scope>NUCLEOTIDE SEQUENCE [LARGE SCALE GENOMIC DNA]</scope>
    <source>
        <strain evidence="19 20">GB2-A4</strain>
    </source>
</reference>
<dbReference type="Gene3D" id="6.10.340.10">
    <property type="match status" value="1"/>
</dbReference>
<evidence type="ECO:0000256" key="4">
    <source>
        <dbReference type="ARBA" id="ARBA00022475"/>
    </source>
</evidence>
<dbReference type="Gene3D" id="3.30.450.20">
    <property type="entry name" value="PAS domain"/>
    <property type="match status" value="2"/>
</dbReference>
<evidence type="ECO:0000313" key="20">
    <source>
        <dbReference type="Proteomes" id="UP001464891"/>
    </source>
</evidence>
<dbReference type="InterPro" id="IPR003660">
    <property type="entry name" value="HAMP_dom"/>
</dbReference>
<evidence type="ECO:0000259" key="15">
    <source>
        <dbReference type="PROSITE" id="PS50110"/>
    </source>
</evidence>
<accession>A0ABV0J7R1</accession>
<comment type="catalytic activity">
    <reaction evidence="1">
        <text>ATP + protein L-histidine = ADP + protein N-phospho-L-histidine.</text>
        <dbReference type="EC" id="2.7.13.3"/>
    </reaction>
</comment>
<feature type="domain" description="HAMP" evidence="18">
    <location>
        <begin position="326"/>
        <end position="379"/>
    </location>
</feature>
<dbReference type="InterPro" id="IPR003594">
    <property type="entry name" value="HATPase_dom"/>
</dbReference>
<keyword evidence="4" id="KW-1003">Cell membrane</keyword>
<dbReference type="SUPFAM" id="SSF55785">
    <property type="entry name" value="PYP-like sensor domain (PAS domain)"/>
    <property type="match status" value="1"/>
</dbReference>
<dbReference type="Pfam" id="PF00072">
    <property type="entry name" value="Response_reg"/>
    <property type="match status" value="1"/>
</dbReference>
<dbReference type="PANTHER" id="PTHR43547:SF2">
    <property type="entry name" value="HYBRID SIGNAL TRANSDUCTION HISTIDINE KINASE C"/>
    <property type="match status" value="1"/>
</dbReference>
<keyword evidence="20" id="KW-1185">Reference proteome</keyword>
<evidence type="ECO:0000313" key="19">
    <source>
        <dbReference type="EMBL" id="MEP0817298.1"/>
    </source>
</evidence>